<accession>A0A9N9TR26</accession>
<dbReference type="AlphaFoldDB" id="A0A9N9TR26"/>
<feature type="domain" description="HORMA" evidence="1">
    <location>
        <begin position="5"/>
        <end position="191"/>
    </location>
</feature>
<reference evidence="2" key="1">
    <citation type="submission" date="2022-01" db="EMBL/GenBank/DDBJ databases">
        <authorList>
            <person name="King R."/>
        </authorList>
    </citation>
    <scope>NUCLEOTIDE SEQUENCE</scope>
</reference>
<evidence type="ECO:0000313" key="2">
    <source>
        <dbReference type="EMBL" id="CAG9859575.1"/>
    </source>
</evidence>
<dbReference type="SUPFAM" id="SSF56019">
    <property type="entry name" value="The spindle assembly checkpoint protein mad2"/>
    <property type="match status" value="1"/>
</dbReference>
<dbReference type="Gene3D" id="3.30.900.10">
    <property type="entry name" value="HORMA domain"/>
    <property type="match status" value="1"/>
</dbReference>
<dbReference type="Pfam" id="PF02301">
    <property type="entry name" value="HORMA"/>
    <property type="match status" value="1"/>
</dbReference>
<evidence type="ECO:0000259" key="1">
    <source>
        <dbReference type="PROSITE" id="PS50815"/>
    </source>
</evidence>
<dbReference type="EMBL" id="OU900095">
    <property type="protein sequence ID" value="CAG9859575.1"/>
    <property type="molecule type" value="Genomic_DNA"/>
</dbReference>
<dbReference type="InterPro" id="IPR036570">
    <property type="entry name" value="HORMA_dom_sf"/>
</dbReference>
<keyword evidence="3" id="KW-1185">Reference proteome</keyword>
<dbReference type="GO" id="GO:0016035">
    <property type="term" value="C:zeta DNA polymerase complex"/>
    <property type="evidence" value="ECO:0007669"/>
    <property type="project" value="TreeGrafter"/>
</dbReference>
<dbReference type="Proteomes" id="UP001153712">
    <property type="component" value="Chromosome 2"/>
</dbReference>
<evidence type="ECO:0000313" key="3">
    <source>
        <dbReference type="Proteomes" id="UP001153712"/>
    </source>
</evidence>
<protein>
    <recommendedName>
        <fullName evidence="1">HORMA domain-containing protein</fullName>
    </recommendedName>
</protein>
<proteinExistence type="predicted"/>
<dbReference type="InterPro" id="IPR003511">
    <property type="entry name" value="HORMA_dom"/>
</dbReference>
<dbReference type="OrthoDB" id="21254at2759"/>
<name>A0A9N9TR26_PHYSR</name>
<dbReference type="PANTHER" id="PTHR11842">
    <property type="entry name" value="MITOTIC SPINDLE ASSEMBLY CHECKPOINT PROTEIN MAD2"/>
    <property type="match status" value="1"/>
</dbReference>
<dbReference type="InterPro" id="IPR045091">
    <property type="entry name" value="Mad2-like"/>
</dbReference>
<gene>
    <name evidence="2" type="ORF">PHYEVI_LOCUS5949</name>
</gene>
<organism evidence="2 3">
    <name type="scientific">Phyllotreta striolata</name>
    <name type="common">Striped flea beetle</name>
    <name type="synonym">Crioceris striolata</name>
    <dbReference type="NCBI Taxonomy" id="444603"/>
    <lineage>
        <taxon>Eukaryota</taxon>
        <taxon>Metazoa</taxon>
        <taxon>Ecdysozoa</taxon>
        <taxon>Arthropoda</taxon>
        <taxon>Hexapoda</taxon>
        <taxon>Insecta</taxon>
        <taxon>Pterygota</taxon>
        <taxon>Neoptera</taxon>
        <taxon>Endopterygota</taxon>
        <taxon>Coleoptera</taxon>
        <taxon>Polyphaga</taxon>
        <taxon>Cucujiformia</taxon>
        <taxon>Chrysomeloidea</taxon>
        <taxon>Chrysomelidae</taxon>
        <taxon>Galerucinae</taxon>
        <taxon>Alticini</taxon>
        <taxon>Phyllotreta</taxon>
    </lineage>
</organism>
<dbReference type="PROSITE" id="PS50815">
    <property type="entry name" value="HORMA"/>
    <property type="match status" value="1"/>
</dbReference>
<dbReference type="PANTHER" id="PTHR11842:SF10">
    <property type="entry name" value="MITOTIC SPINDLE ASSEMBLY CHECKPOINT PROTEIN MAD2B"/>
    <property type="match status" value="1"/>
</dbReference>
<sequence>MSVKQASSNILSEFIEVLIHNILYARKVYPDTIFSRRRKYGIPVFQCIQPDVNNYINEVLKAVTFHTRRNQLKKLFVCFHSGGALIEKYVFDIIDVKNLTDSDPFLVNCEQFMRDFILRLHNTLSYLDNLTEDSTFSIRLEVSEYSNLEFNQDPNYEDFPWLQLHENEDNPSDIVPVHSILTSIFKLQVYIEKTC</sequence>